<dbReference type="InterPro" id="IPR013078">
    <property type="entry name" value="His_Pase_superF_clade-1"/>
</dbReference>
<dbReference type="Gene3D" id="3.40.50.1240">
    <property type="entry name" value="Phosphoglycerate mutase-like"/>
    <property type="match status" value="1"/>
</dbReference>
<evidence type="ECO:0000313" key="3">
    <source>
        <dbReference type="Proteomes" id="UP000250245"/>
    </source>
</evidence>
<organism evidence="2 3">
    <name type="scientific">Mobiluncus curtisii</name>
    <dbReference type="NCBI Taxonomy" id="2051"/>
    <lineage>
        <taxon>Bacteria</taxon>
        <taxon>Bacillati</taxon>
        <taxon>Actinomycetota</taxon>
        <taxon>Actinomycetes</taxon>
        <taxon>Actinomycetales</taxon>
        <taxon>Actinomycetaceae</taxon>
        <taxon>Mobiluncus</taxon>
    </lineage>
</organism>
<evidence type="ECO:0000313" key="4">
    <source>
        <dbReference type="Proteomes" id="UP000553981"/>
    </source>
</evidence>
<dbReference type="CDD" id="cd07067">
    <property type="entry name" value="HP_PGM_like"/>
    <property type="match status" value="1"/>
</dbReference>
<evidence type="ECO:0000313" key="1">
    <source>
        <dbReference type="EMBL" id="NMW86374.1"/>
    </source>
</evidence>
<sequence>MALTTVHLMRHGEVDNPEGVLYERLDGFGLTERGREMTTLTARWLAAENRDIAMIMSSPLQRAQESAAPAAEIFQLPVHLDSRLTEAGNKLRGQKIHRSSLTLAHPQYWPLYVAPWLPSWGEHYRDIVQRMFRAVAHARALTPPGRESLVVSHQLPIWTLRRFVEGKSLVHDPRKRECALASVTSFYFDNATLIGMEYASPAESLVAEARDVTPGRSSAAVNTGR</sequence>
<name>A0A2X2YIH3_9ACTO</name>
<dbReference type="InterPro" id="IPR029033">
    <property type="entry name" value="His_PPase_superfam"/>
</dbReference>
<proteinExistence type="predicted"/>
<dbReference type="Pfam" id="PF00300">
    <property type="entry name" value="His_Phos_1"/>
    <property type="match status" value="1"/>
</dbReference>
<dbReference type="Proteomes" id="UP000250245">
    <property type="component" value="Unassembled WGS sequence"/>
</dbReference>
<protein>
    <submittedName>
        <fullName evidence="2">Bifunctional RNase H/acid phosphatase</fullName>
    </submittedName>
    <submittedName>
        <fullName evidence="1">Histidine phosphatase family protein</fullName>
    </submittedName>
</protein>
<dbReference type="SUPFAM" id="SSF53254">
    <property type="entry name" value="Phosphoglycerate mutase-like"/>
    <property type="match status" value="1"/>
</dbReference>
<evidence type="ECO:0000313" key="2">
    <source>
        <dbReference type="EMBL" id="SQB63367.1"/>
    </source>
</evidence>
<dbReference type="EMBL" id="JABCUI010000001">
    <property type="protein sequence ID" value="NMW86374.1"/>
    <property type="molecule type" value="Genomic_DNA"/>
</dbReference>
<dbReference type="Proteomes" id="UP000553981">
    <property type="component" value="Unassembled WGS sequence"/>
</dbReference>
<accession>A0A2X2YIH3</accession>
<dbReference type="AlphaFoldDB" id="A0A2X2YIH3"/>
<dbReference type="EMBL" id="UASJ01000001">
    <property type="protein sequence ID" value="SQB63367.1"/>
    <property type="molecule type" value="Genomic_DNA"/>
</dbReference>
<gene>
    <name evidence="1" type="ORF">HHJ67_01180</name>
    <name evidence="2" type="ORF">NCTC11820_00136</name>
</gene>
<dbReference type="GeneID" id="55564712"/>
<reference evidence="2 3" key="1">
    <citation type="submission" date="2018-06" db="EMBL/GenBank/DDBJ databases">
        <authorList>
            <consortium name="Pathogen Informatics"/>
            <person name="Doyle S."/>
        </authorList>
    </citation>
    <scope>NUCLEOTIDE SEQUENCE [LARGE SCALE GENOMIC DNA]</scope>
    <source>
        <strain evidence="2 3">NCTC11820</strain>
    </source>
</reference>
<dbReference type="SMART" id="SM00855">
    <property type="entry name" value="PGAM"/>
    <property type="match status" value="1"/>
</dbReference>
<dbReference type="OMA" id="RRRLWHD"/>
<dbReference type="RefSeq" id="WP_004007955.1">
    <property type="nucleotide sequence ID" value="NZ_CAMYEK010000011.1"/>
</dbReference>
<reference evidence="1 4" key="2">
    <citation type="submission" date="2020-04" db="EMBL/GenBank/DDBJ databases">
        <title>Antimicrobial susceptibility and clonality of vaginal-derived multi-drug resistant Mobiluncus isolates in China.</title>
        <authorList>
            <person name="Zhang X."/>
        </authorList>
    </citation>
    <scope>NUCLEOTIDE SEQUENCE [LARGE SCALE GENOMIC DNA]</scope>
    <source>
        <strain evidence="1 4">19</strain>
    </source>
</reference>